<accession>A0ABQ0NXL6</accession>
<dbReference type="EMBL" id="BAQD01000003">
    <property type="protein sequence ID" value="GBQ05253.1"/>
    <property type="molecule type" value="Genomic_DNA"/>
</dbReference>
<dbReference type="Proteomes" id="UP001062901">
    <property type="component" value="Unassembled WGS sequence"/>
</dbReference>
<name>A0ABQ0NXL6_9PROT</name>
<evidence type="ECO:0000313" key="2">
    <source>
        <dbReference type="Proteomes" id="UP001062901"/>
    </source>
</evidence>
<proteinExistence type="predicted"/>
<evidence type="ECO:0000313" key="1">
    <source>
        <dbReference type="EMBL" id="GBQ05253.1"/>
    </source>
</evidence>
<keyword evidence="2" id="KW-1185">Reference proteome</keyword>
<organism evidence="1 2">
    <name type="scientific">Saccharibacter floricola DSM 15669</name>
    <dbReference type="NCBI Taxonomy" id="1123227"/>
    <lineage>
        <taxon>Bacteria</taxon>
        <taxon>Pseudomonadati</taxon>
        <taxon>Pseudomonadota</taxon>
        <taxon>Alphaproteobacteria</taxon>
        <taxon>Acetobacterales</taxon>
        <taxon>Acetobacteraceae</taxon>
        <taxon>Saccharibacter</taxon>
    </lineage>
</organism>
<gene>
    <name evidence="1" type="ORF">AA15669_0379</name>
</gene>
<protein>
    <submittedName>
        <fullName evidence="1">Uncharacterized protein</fullName>
    </submittedName>
</protein>
<reference evidence="1" key="1">
    <citation type="submission" date="2013-04" db="EMBL/GenBank/DDBJ databases">
        <title>The genome sequencing project of 58 acetic acid bacteria.</title>
        <authorList>
            <person name="Okamoto-Kainuma A."/>
            <person name="Ishikawa M."/>
            <person name="Umino S."/>
            <person name="Koizumi Y."/>
            <person name="Shiwa Y."/>
            <person name="Yoshikawa H."/>
            <person name="Matsutani M."/>
            <person name="Matsushita K."/>
        </authorList>
    </citation>
    <scope>NUCLEOTIDE SEQUENCE</scope>
    <source>
        <strain evidence="1">DSM 15669</strain>
    </source>
</reference>
<comment type="caution">
    <text evidence="1">The sequence shown here is derived from an EMBL/GenBank/DDBJ whole genome shotgun (WGS) entry which is preliminary data.</text>
</comment>
<sequence>MEPLPMSCFKANKLGTITAHQSGKETMQSLKLWEGEEKLSREKFEGGPGIWTSIMKKTPPQAISKACGKTA</sequence>